<dbReference type="InterPro" id="IPR051742">
    <property type="entry name" value="Ribosome_Assembly_uL10"/>
</dbReference>
<dbReference type="STRING" id="225359.A0A2S4PRV5"/>
<sequence length="162" mass="17775">MAKALGLTPEEAYQNNIDQLARHLNGNVGLLFTNRDPKIIIQYFQNLSKIDFARAGTIAARDFTIPAGAVLSRGGEIPDEDDVPMAHSIEPELRKLGVPTSLVKGKIILQNDYAVCKQGALLDSRQTRLLKLFGVAMAEFNVTLKAYWSSASEEVEEVDTEG</sequence>
<protein>
    <recommendedName>
        <fullName evidence="2">Large ribosomal subunit protein uL10-like insertion domain-containing protein</fullName>
    </recommendedName>
</protein>
<dbReference type="Gene3D" id="3.30.70.1730">
    <property type="match status" value="1"/>
</dbReference>
<evidence type="ECO:0000313" key="4">
    <source>
        <dbReference type="Proteomes" id="UP000237438"/>
    </source>
</evidence>
<reference evidence="3 4" key="1">
    <citation type="submission" date="2017-10" db="EMBL/GenBank/DDBJ databases">
        <title>Development of genomic resources for the powdery mildew, Erysiphe pulchra.</title>
        <authorList>
            <person name="Wadl P.A."/>
            <person name="Mack B.M."/>
            <person name="Moore G."/>
            <person name="Beltz S.B."/>
        </authorList>
    </citation>
    <scope>NUCLEOTIDE SEQUENCE [LARGE SCALE GENOMIC DNA]</scope>
    <source>
        <strain evidence="3">Cflorida</strain>
    </source>
</reference>
<dbReference type="InterPro" id="IPR040637">
    <property type="entry name" value="Ribosomal_uL10-like_insert"/>
</dbReference>
<gene>
    <name evidence="3" type="ORF">EPUL_003657</name>
</gene>
<dbReference type="GO" id="GO:0000956">
    <property type="term" value="P:nuclear-transcribed mRNA catabolic process"/>
    <property type="evidence" value="ECO:0007669"/>
    <property type="project" value="TreeGrafter"/>
</dbReference>
<dbReference type="Pfam" id="PF17777">
    <property type="entry name" value="RL10P_insert"/>
    <property type="match status" value="1"/>
</dbReference>
<proteinExistence type="inferred from homology"/>
<dbReference type="GO" id="GO:0030687">
    <property type="term" value="C:preribosome, large subunit precursor"/>
    <property type="evidence" value="ECO:0007669"/>
    <property type="project" value="TreeGrafter"/>
</dbReference>
<organism evidence="3 4">
    <name type="scientific">Erysiphe pulchra</name>
    <dbReference type="NCBI Taxonomy" id="225359"/>
    <lineage>
        <taxon>Eukaryota</taxon>
        <taxon>Fungi</taxon>
        <taxon>Dikarya</taxon>
        <taxon>Ascomycota</taxon>
        <taxon>Pezizomycotina</taxon>
        <taxon>Leotiomycetes</taxon>
        <taxon>Erysiphales</taxon>
        <taxon>Erysiphaceae</taxon>
        <taxon>Erysiphe</taxon>
    </lineage>
</organism>
<dbReference type="OrthoDB" id="10262308at2759"/>
<accession>A0A2S4PRV5</accession>
<dbReference type="GO" id="GO:0006364">
    <property type="term" value="P:rRNA processing"/>
    <property type="evidence" value="ECO:0007669"/>
    <property type="project" value="TreeGrafter"/>
</dbReference>
<feature type="domain" description="Large ribosomal subunit protein uL10-like insertion" evidence="2">
    <location>
        <begin position="53"/>
        <end position="135"/>
    </location>
</feature>
<dbReference type="Gene3D" id="3.90.105.20">
    <property type="match status" value="1"/>
</dbReference>
<dbReference type="InterPro" id="IPR043141">
    <property type="entry name" value="Ribosomal_uL10-like_sf"/>
</dbReference>
<comment type="similarity">
    <text evidence="1">Belongs to the universal ribosomal protein uL10 family.</text>
</comment>
<dbReference type="PANTHER" id="PTHR45841:SF1">
    <property type="entry name" value="MRNA TURNOVER PROTEIN 4 HOMOLOG"/>
    <property type="match status" value="1"/>
</dbReference>
<dbReference type="EMBL" id="PEDP01000877">
    <property type="protein sequence ID" value="POS84746.1"/>
    <property type="molecule type" value="Genomic_DNA"/>
</dbReference>
<name>A0A2S4PRV5_9PEZI</name>
<comment type="caution">
    <text evidence="3">The sequence shown here is derived from an EMBL/GenBank/DDBJ whole genome shotgun (WGS) entry which is preliminary data.</text>
</comment>
<dbReference type="Proteomes" id="UP000237438">
    <property type="component" value="Unassembled WGS sequence"/>
</dbReference>
<evidence type="ECO:0000259" key="2">
    <source>
        <dbReference type="Pfam" id="PF17777"/>
    </source>
</evidence>
<dbReference type="InterPro" id="IPR043164">
    <property type="entry name" value="Ribosomal_uL10-like_insert_sf"/>
</dbReference>
<evidence type="ECO:0000313" key="3">
    <source>
        <dbReference type="EMBL" id="POS84746.1"/>
    </source>
</evidence>
<keyword evidence="4" id="KW-1185">Reference proteome</keyword>
<dbReference type="AlphaFoldDB" id="A0A2S4PRV5"/>
<evidence type="ECO:0000256" key="1">
    <source>
        <dbReference type="ARBA" id="ARBA00008889"/>
    </source>
</evidence>
<dbReference type="FunFam" id="3.90.105.20:FF:000003">
    <property type="entry name" value="Ribosome assembly factor mrt4"/>
    <property type="match status" value="1"/>
</dbReference>
<dbReference type="GO" id="GO:0005730">
    <property type="term" value="C:nucleolus"/>
    <property type="evidence" value="ECO:0007669"/>
    <property type="project" value="TreeGrafter"/>
</dbReference>
<dbReference type="PANTHER" id="PTHR45841">
    <property type="entry name" value="MRNA TURNOVER PROTEIN 4 MRTO4"/>
    <property type="match status" value="1"/>
</dbReference>
<dbReference type="GO" id="GO:0003723">
    <property type="term" value="F:RNA binding"/>
    <property type="evidence" value="ECO:0007669"/>
    <property type="project" value="TreeGrafter"/>
</dbReference>
<dbReference type="GO" id="GO:0042273">
    <property type="term" value="P:ribosomal large subunit biogenesis"/>
    <property type="evidence" value="ECO:0007669"/>
    <property type="project" value="TreeGrafter"/>
</dbReference>